<keyword evidence="1" id="KW-0812">Transmembrane</keyword>
<dbReference type="EMBL" id="CP002395">
    <property type="protein sequence ID" value="ADU11755.1"/>
    <property type="molecule type" value="Genomic_DNA"/>
</dbReference>
<organism evidence="2 3">
    <name type="scientific">Asticcacaulis excentricus (strain ATCC 15261 / DSM 4724 / KCTC 12464 / NCIMB 9791 / VKM B-1370 / CB 48)</name>
    <dbReference type="NCBI Taxonomy" id="573065"/>
    <lineage>
        <taxon>Bacteria</taxon>
        <taxon>Pseudomonadati</taxon>
        <taxon>Pseudomonadota</taxon>
        <taxon>Alphaproteobacteria</taxon>
        <taxon>Caulobacterales</taxon>
        <taxon>Caulobacteraceae</taxon>
        <taxon>Asticcacaulis</taxon>
    </lineage>
</organism>
<feature type="transmembrane region" description="Helical" evidence="1">
    <location>
        <begin position="75"/>
        <end position="92"/>
    </location>
</feature>
<keyword evidence="1" id="KW-0472">Membrane</keyword>
<sequence>MSGDIVSLTVVQTDYTPFLLSLFAGWIVLFVGVLIRGRRFAFFALPLGIAIPLAHLALAGLWKSLLVFEIVAWNATYWLIPGLMVSGLGLLIRRVSANT</sequence>
<dbReference type="Proteomes" id="UP000001492">
    <property type="component" value="Chromosome 1"/>
</dbReference>
<protein>
    <submittedName>
        <fullName evidence="2">Uncharacterized protein</fullName>
    </submittedName>
</protein>
<proteinExistence type="predicted"/>
<feature type="transmembrane region" description="Helical" evidence="1">
    <location>
        <begin position="15"/>
        <end position="35"/>
    </location>
</feature>
<dbReference type="RefSeq" id="WP_013477589.1">
    <property type="nucleotide sequence ID" value="NC_014816.1"/>
</dbReference>
<feature type="transmembrane region" description="Helical" evidence="1">
    <location>
        <begin position="42"/>
        <end position="63"/>
    </location>
</feature>
<keyword evidence="1" id="KW-1133">Transmembrane helix</keyword>
<dbReference type="AlphaFoldDB" id="E8RMZ2"/>
<reference evidence="3" key="1">
    <citation type="submission" date="2010-12" db="EMBL/GenBank/DDBJ databases">
        <title>Complete sequence of chromosome 1 of Asticcacaulis excentricus CB 48.</title>
        <authorList>
            <consortium name="US DOE Joint Genome Institute"/>
            <person name="Lucas S."/>
            <person name="Copeland A."/>
            <person name="Lapidus A."/>
            <person name="Cheng J.-F."/>
            <person name="Bruce D."/>
            <person name="Goodwin L."/>
            <person name="Pitluck S."/>
            <person name="Teshima H."/>
            <person name="Davenport K."/>
            <person name="Detter J.C."/>
            <person name="Han C."/>
            <person name="Tapia R."/>
            <person name="Land M."/>
            <person name="Hauser L."/>
            <person name="Jeffries C."/>
            <person name="Kyrpides N."/>
            <person name="Ivanova N."/>
            <person name="Ovchinnikova G."/>
            <person name="Brun Y.V."/>
            <person name="Woyke T."/>
        </authorList>
    </citation>
    <scope>NUCLEOTIDE SEQUENCE [LARGE SCALE GENOMIC DNA]</scope>
    <source>
        <strain evidence="3">ATCC 15261 / DSM 4724 / KCTC 12464 / NCIMB 9791 / VKM B-1370 / CB 48</strain>
    </source>
</reference>
<evidence type="ECO:0000313" key="2">
    <source>
        <dbReference type="EMBL" id="ADU11755.1"/>
    </source>
</evidence>
<gene>
    <name evidence="2" type="ordered locus">Astex_0051</name>
</gene>
<name>E8RMZ2_ASTEC</name>
<dbReference type="OrthoDB" id="9858717at2"/>
<evidence type="ECO:0000313" key="3">
    <source>
        <dbReference type="Proteomes" id="UP000001492"/>
    </source>
</evidence>
<accession>E8RMZ2</accession>
<evidence type="ECO:0000256" key="1">
    <source>
        <dbReference type="SAM" id="Phobius"/>
    </source>
</evidence>
<keyword evidence="3" id="KW-1185">Reference proteome</keyword>
<dbReference type="HOGENOM" id="CLU_2314348_0_0_5"/>
<dbReference type="KEGG" id="aex:Astex_0051"/>